<name>A0ABR2IR47_9EUKA</name>
<evidence type="ECO:0000256" key="1">
    <source>
        <dbReference type="SAM" id="Coils"/>
    </source>
</evidence>
<feature type="coiled-coil region" evidence="1">
    <location>
        <begin position="21"/>
        <end position="48"/>
    </location>
</feature>
<dbReference type="Proteomes" id="UP001470230">
    <property type="component" value="Unassembled WGS sequence"/>
</dbReference>
<comment type="caution">
    <text evidence="2">The sequence shown here is derived from an EMBL/GenBank/DDBJ whole genome shotgun (WGS) entry which is preliminary data.</text>
</comment>
<keyword evidence="1" id="KW-0175">Coiled coil</keyword>
<protein>
    <submittedName>
        <fullName evidence="2">Uncharacterized protein</fullName>
    </submittedName>
</protein>
<dbReference type="EMBL" id="JAPFFF010000015">
    <property type="protein sequence ID" value="KAK8867138.1"/>
    <property type="molecule type" value="Genomic_DNA"/>
</dbReference>
<gene>
    <name evidence="2" type="ORF">M9Y10_010112</name>
</gene>
<keyword evidence="3" id="KW-1185">Reference proteome</keyword>
<evidence type="ECO:0000313" key="2">
    <source>
        <dbReference type="EMBL" id="KAK8867138.1"/>
    </source>
</evidence>
<sequence length="135" mass="16250">MELPSDFVPYTGWSYRDIGGYRDSMNKIKEKEEDINKFKRQLRTFARKAKEDLRNAQYVCNYYMRKYEEICNKSREQILKGMDYIENLTERDEEIGVRTCTMNNDSDCCKVLSIDPYHFNRPVALKFIFIIFHTI</sequence>
<reference evidence="2 3" key="1">
    <citation type="submission" date="2024-04" db="EMBL/GenBank/DDBJ databases">
        <title>Tritrichomonas musculus Genome.</title>
        <authorList>
            <person name="Alves-Ferreira E."/>
            <person name="Grigg M."/>
            <person name="Lorenzi H."/>
            <person name="Galac M."/>
        </authorList>
    </citation>
    <scope>NUCLEOTIDE SEQUENCE [LARGE SCALE GENOMIC DNA]</scope>
    <source>
        <strain evidence="2 3">EAF2021</strain>
    </source>
</reference>
<organism evidence="2 3">
    <name type="scientific">Tritrichomonas musculus</name>
    <dbReference type="NCBI Taxonomy" id="1915356"/>
    <lineage>
        <taxon>Eukaryota</taxon>
        <taxon>Metamonada</taxon>
        <taxon>Parabasalia</taxon>
        <taxon>Tritrichomonadida</taxon>
        <taxon>Tritrichomonadidae</taxon>
        <taxon>Tritrichomonas</taxon>
    </lineage>
</organism>
<proteinExistence type="predicted"/>
<accession>A0ABR2IR47</accession>
<evidence type="ECO:0000313" key="3">
    <source>
        <dbReference type="Proteomes" id="UP001470230"/>
    </source>
</evidence>